<gene>
    <name evidence="5" type="primary">cofC</name>
    <name evidence="5" type="ORF">AB0301_02070</name>
</gene>
<dbReference type="Proteomes" id="UP001553715">
    <property type="component" value="Unassembled WGS sequence"/>
</dbReference>
<dbReference type="InterPro" id="IPR002835">
    <property type="entry name" value="CofC"/>
</dbReference>
<dbReference type="Pfam" id="PF01983">
    <property type="entry name" value="CofC"/>
    <property type="match status" value="1"/>
</dbReference>
<keyword evidence="3" id="KW-0547">Nucleotide-binding</keyword>
<dbReference type="EC" id="2.7.7.68" evidence="5"/>
<proteinExistence type="predicted"/>
<evidence type="ECO:0000256" key="3">
    <source>
        <dbReference type="ARBA" id="ARBA00022741"/>
    </source>
</evidence>
<evidence type="ECO:0000313" key="5">
    <source>
        <dbReference type="EMBL" id="MEW1973860.1"/>
    </source>
</evidence>
<keyword evidence="4" id="KW-0342">GTP-binding</keyword>
<dbReference type="Gene3D" id="3.90.550.10">
    <property type="entry name" value="Spore Coat Polysaccharide Biosynthesis Protein SpsA, Chain A"/>
    <property type="match status" value="1"/>
</dbReference>
<protein>
    <submittedName>
        <fullName evidence="5">2-phospho-L-lactate guanylyltransferase</fullName>
        <ecNumber evidence="5">2.7.7.68</ecNumber>
    </submittedName>
</protein>
<evidence type="ECO:0000256" key="4">
    <source>
        <dbReference type="ARBA" id="ARBA00023134"/>
    </source>
</evidence>
<dbReference type="EMBL" id="JBFBMH010000002">
    <property type="protein sequence ID" value="MEW1973860.1"/>
    <property type="molecule type" value="Genomic_DNA"/>
</dbReference>
<accession>A0ABV3LD89</accession>
<dbReference type="GO" id="GO:0043814">
    <property type="term" value="F:phospholactate guanylyltransferase activity"/>
    <property type="evidence" value="ECO:0007669"/>
    <property type="project" value="UniProtKB-EC"/>
</dbReference>
<keyword evidence="2 5" id="KW-0548">Nucleotidyltransferase</keyword>
<sequence>MHDDASVMSCGSAARVWTVIVPVKSTRRGKSRFDVAEGEREALALALATDTVLAVMACDAVGEVIVVTDDDDLPLWLPDIVRFEPDPDAGLNAAIAVGAAAASFQWRAALLGDLPALTPDDLGEALRMACDVPRGVVADAEGVGSTLVTASAGFAWESMFGPGSFAAHRGMGCVAVDVSAQSSLRRDVDTAAGLAYAAELGLGVNTAAWRTSYRAA</sequence>
<dbReference type="PANTHER" id="PTHR40392">
    <property type="entry name" value="2-PHOSPHO-L-LACTATE GUANYLYLTRANSFERASE"/>
    <property type="match status" value="1"/>
</dbReference>
<dbReference type="InterPro" id="IPR029044">
    <property type="entry name" value="Nucleotide-diphossugar_trans"/>
</dbReference>
<keyword evidence="6" id="KW-1185">Reference proteome</keyword>
<evidence type="ECO:0000256" key="2">
    <source>
        <dbReference type="ARBA" id="ARBA00022695"/>
    </source>
</evidence>
<keyword evidence="1 5" id="KW-0808">Transferase</keyword>
<dbReference type="RefSeq" id="WP_366232217.1">
    <property type="nucleotide sequence ID" value="NZ_JBFBMH010000002.1"/>
</dbReference>
<organism evidence="5 6">
    <name type="scientific">Microbacterium profundi</name>
    <dbReference type="NCBI Taxonomy" id="450380"/>
    <lineage>
        <taxon>Bacteria</taxon>
        <taxon>Bacillati</taxon>
        <taxon>Actinomycetota</taxon>
        <taxon>Actinomycetes</taxon>
        <taxon>Micrococcales</taxon>
        <taxon>Microbacteriaceae</taxon>
        <taxon>Microbacterium</taxon>
    </lineage>
</organism>
<reference evidence="5 6" key="1">
    <citation type="submission" date="2024-06" db="EMBL/GenBank/DDBJ databases">
        <title>The Natural Products Discovery Center: Release of the First 8490 Sequenced Strains for Exploring Actinobacteria Biosynthetic Diversity.</title>
        <authorList>
            <person name="Kalkreuter E."/>
            <person name="Kautsar S.A."/>
            <person name="Yang D."/>
            <person name="Bader C.D."/>
            <person name="Teijaro C.N."/>
            <person name="Fluegel L."/>
            <person name="Davis C.M."/>
            <person name="Simpson J.R."/>
            <person name="Lauterbach L."/>
            <person name="Steele A.D."/>
            <person name="Gui C."/>
            <person name="Meng S."/>
            <person name="Li G."/>
            <person name="Viehrig K."/>
            <person name="Ye F."/>
            <person name="Su P."/>
            <person name="Kiefer A.F."/>
            <person name="Nichols A."/>
            <person name="Cepeda A.J."/>
            <person name="Yan W."/>
            <person name="Fan B."/>
            <person name="Jiang Y."/>
            <person name="Adhikari A."/>
            <person name="Zheng C.-J."/>
            <person name="Schuster L."/>
            <person name="Cowan T.M."/>
            <person name="Smanski M.J."/>
            <person name="Chevrette M.G."/>
            <person name="De Carvalho L.P.S."/>
            <person name="Shen B."/>
        </authorList>
    </citation>
    <scope>NUCLEOTIDE SEQUENCE [LARGE SCALE GENOMIC DNA]</scope>
    <source>
        <strain evidence="5 6">NPDC077434</strain>
    </source>
</reference>
<evidence type="ECO:0000256" key="1">
    <source>
        <dbReference type="ARBA" id="ARBA00022679"/>
    </source>
</evidence>
<name>A0ABV3LD89_9MICO</name>
<dbReference type="SUPFAM" id="SSF53448">
    <property type="entry name" value="Nucleotide-diphospho-sugar transferases"/>
    <property type="match status" value="1"/>
</dbReference>
<dbReference type="NCBIfam" id="TIGR03552">
    <property type="entry name" value="F420_cofC"/>
    <property type="match status" value="1"/>
</dbReference>
<dbReference type="PANTHER" id="PTHR40392:SF1">
    <property type="entry name" value="2-PHOSPHO-L-LACTATE GUANYLYLTRANSFERASE"/>
    <property type="match status" value="1"/>
</dbReference>
<evidence type="ECO:0000313" key="6">
    <source>
        <dbReference type="Proteomes" id="UP001553715"/>
    </source>
</evidence>
<comment type="caution">
    <text evidence="5">The sequence shown here is derived from an EMBL/GenBank/DDBJ whole genome shotgun (WGS) entry which is preliminary data.</text>
</comment>